<dbReference type="RefSeq" id="WP_158922118.1">
    <property type="nucleotide sequence ID" value="NZ_CP047020.1"/>
</dbReference>
<evidence type="ECO:0000313" key="3">
    <source>
        <dbReference type="EMBL" id="QHA05429.1"/>
    </source>
</evidence>
<keyword evidence="2" id="KW-0732">Signal</keyword>
<name>A0A6I6N498_9ACTN</name>
<evidence type="ECO:0000256" key="2">
    <source>
        <dbReference type="SAM" id="SignalP"/>
    </source>
</evidence>
<evidence type="ECO:0000256" key="1">
    <source>
        <dbReference type="SAM" id="MobiDB-lite"/>
    </source>
</evidence>
<proteinExistence type="predicted"/>
<feature type="compositionally biased region" description="Low complexity" evidence="1">
    <location>
        <begin position="89"/>
        <end position="108"/>
    </location>
</feature>
<feature type="signal peptide" evidence="2">
    <location>
        <begin position="1"/>
        <end position="18"/>
    </location>
</feature>
<evidence type="ECO:0000313" key="4">
    <source>
        <dbReference type="Proteomes" id="UP000436138"/>
    </source>
</evidence>
<dbReference type="AlphaFoldDB" id="A0A6I6N498"/>
<dbReference type="KEGG" id="sbro:GQF42_20885"/>
<feature type="compositionally biased region" description="Low complexity" evidence="1">
    <location>
        <begin position="30"/>
        <end position="42"/>
    </location>
</feature>
<dbReference type="EMBL" id="CP047020">
    <property type="protein sequence ID" value="QHA05429.1"/>
    <property type="molecule type" value="Genomic_DNA"/>
</dbReference>
<sequence>MKLLATAALTAASAAALAAPAHADTHPHSHSTTPAPASASAAVHDNGHWTISGTAKCADDLAVVPVLKEVSPLPLRDTAPACGEGSLIHQGPRGHQGPHGNQGPHANH</sequence>
<reference evidence="3 4" key="1">
    <citation type="submission" date="2019-12" db="EMBL/GenBank/DDBJ databases">
        <title>Streptomyces sp. strain T44 isolated from rhizosphere soil of Broussonetia papyrifera.</title>
        <authorList>
            <person name="Mo P."/>
        </authorList>
    </citation>
    <scope>NUCLEOTIDE SEQUENCE [LARGE SCALE GENOMIC DNA]</scope>
    <source>
        <strain evidence="3 4">T44</strain>
    </source>
</reference>
<feature type="region of interest" description="Disordered" evidence="1">
    <location>
        <begin position="75"/>
        <end position="108"/>
    </location>
</feature>
<dbReference type="Proteomes" id="UP000436138">
    <property type="component" value="Chromosome"/>
</dbReference>
<gene>
    <name evidence="3" type="ORF">GQF42_20885</name>
</gene>
<keyword evidence="4" id="KW-1185">Reference proteome</keyword>
<protein>
    <submittedName>
        <fullName evidence="3">Uncharacterized protein</fullName>
    </submittedName>
</protein>
<feature type="region of interest" description="Disordered" evidence="1">
    <location>
        <begin position="15"/>
        <end position="43"/>
    </location>
</feature>
<organism evidence="3 4">
    <name type="scientific">Streptomyces broussonetiae</name>
    <dbReference type="NCBI Taxonomy" id="2686304"/>
    <lineage>
        <taxon>Bacteria</taxon>
        <taxon>Bacillati</taxon>
        <taxon>Actinomycetota</taxon>
        <taxon>Actinomycetes</taxon>
        <taxon>Kitasatosporales</taxon>
        <taxon>Streptomycetaceae</taxon>
        <taxon>Streptomyces</taxon>
    </lineage>
</organism>
<accession>A0A6I6N498</accession>
<feature type="chain" id="PRO_5039149054" evidence="2">
    <location>
        <begin position="19"/>
        <end position="108"/>
    </location>
</feature>